<dbReference type="EMBL" id="VXPY01000056">
    <property type="protein sequence ID" value="MYD90311.1"/>
    <property type="molecule type" value="Genomic_DNA"/>
</dbReference>
<keyword evidence="2 4" id="KW-0663">Pyridoxal phosphate</keyword>
<feature type="active site" description="Proton acceptor; specific for L-alanine" evidence="4">
    <location>
        <position position="271"/>
    </location>
</feature>
<evidence type="ECO:0000259" key="7">
    <source>
        <dbReference type="SMART" id="SM01005"/>
    </source>
</evidence>
<gene>
    <name evidence="8" type="primary">alr</name>
    <name evidence="8" type="ORF">F4Y08_08255</name>
</gene>
<dbReference type="InterPro" id="IPR009006">
    <property type="entry name" value="Ala_racemase/Decarboxylase_C"/>
</dbReference>
<dbReference type="SMART" id="SM01005">
    <property type="entry name" value="Ala_racemase_C"/>
    <property type="match status" value="1"/>
</dbReference>
<feature type="domain" description="Alanine racemase C-terminal" evidence="7">
    <location>
        <begin position="250"/>
        <end position="377"/>
    </location>
</feature>
<dbReference type="CDD" id="cd00430">
    <property type="entry name" value="PLPDE_III_AR"/>
    <property type="match status" value="1"/>
</dbReference>
<dbReference type="Pfam" id="PF01168">
    <property type="entry name" value="Ala_racemase_N"/>
    <property type="match status" value="1"/>
</dbReference>
<proteinExistence type="inferred from homology"/>
<feature type="binding site" evidence="4 6">
    <location>
        <position position="140"/>
    </location>
    <ligand>
        <name>substrate</name>
    </ligand>
</feature>
<dbReference type="AlphaFoldDB" id="A0A6B1DSU7"/>
<reference evidence="8" key="1">
    <citation type="submission" date="2019-09" db="EMBL/GenBank/DDBJ databases">
        <title>Characterisation of the sponge microbiome using genome-centric metagenomics.</title>
        <authorList>
            <person name="Engelberts J.P."/>
            <person name="Robbins S.J."/>
            <person name="De Goeij J.M."/>
            <person name="Aranda M."/>
            <person name="Bell S.C."/>
            <person name="Webster N.S."/>
        </authorList>
    </citation>
    <scope>NUCLEOTIDE SEQUENCE</scope>
    <source>
        <strain evidence="8">SB0662_bin_9</strain>
    </source>
</reference>
<name>A0A6B1DSU7_9CHLR</name>
<dbReference type="PANTHER" id="PTHR30511">
    <property type="entry name" value="ALANINE RACEMASE"/>
    <property type="match status" value="1"/>
</dbReference>
<dbReference type="InterPro" id="IPR001608">
    <property type="entry name" value="Ala_racemase_N"/>
</dbReference>
<dbReference type="Gene3D" id="2.40.37.10">
    <property type="entry name" value="Lyase, Ornithine Decarboxylase, Chain A, domain 1"/>
    <property type="match status" value="1"/>
</dbReference>
<dbReference type="PROSITE" id="PS00395">
    <property type="entry name" value="ALANINE_RACEMASE"/>
    <property type="match status" value="1"/>
</dbReference>
<dbReference type="InterPro" id="IPR020622">
    <property type="entry name" value="Ala_racemase_pyridoxalP-BS"/>
</dbReference>
<feature type="modified residue" description="N6-(pyridoxal phosphate)lysine" evidence="4 5">
    <location>
        <position position="40"/>
    </location>
</feature>
<dbReference type="GO" id="GO:0030632">
    <property type="term" value="P:D-alanine biosynthetic process"/>
    <property type="evidence" value="ECO:0007669"/>
    <property type="project" value="UniProtKB-UniRule"/>
</dbReference>
<evidence type="ECO:0000256" key="1">
    <source>
        <dbReference type="ARBA" id="ARBA00001933"/>
    </source>
</evidence>
<feature type="binding site" evidence="4 6">
    <location>
        <position position="317"/>
    </location>
    <ligand>
        <name>substrate</name>
    </ligand>
</feature>
<comment type="cofactor">
    <cofactor evidence="1 4 5">
        <name>pyridoxal 5'-phosphate</name>
        <dbReference type="ChEBI" id="CHEBI:597326"/>
    </cofactor>
</comment>
<dbReference type="EC" id="5.1.1.1" evidence="4"/>
<sequence length="391" mass="41969">MDHAEGCASTLTLHSDRLIRNARAVASHLTQGTRLMAVVKANAYGHGLEATARAIEPLDEVAALAVSAFREAAILRKHGVRKAILILGPTACHHYPRAAAAELSLTIHQPRQIDEMAWYAHQAVSGTLSVHLKVDTGLHRLGFSPSEIPGLVEDLANLQPSVKVSGLYSHFHSADVADLASAKAQLDRFRNLVADLERRNLRPALCHIANTAATLRMPDAHMDMVRVGGALYGLNPNHKHCPLPEPFLPALSWHTEVVQVHEVPTGAALGYGHCWQAPRPSRIAVLPVGYADGLPRNRPREVLIRGQTAPLVGTRSMNMAFADTTAIGNPPVQPGERATLVGAEGGNTLYCDRIADLEGTIEYEVTARIPASHRILRACAGESLPSGSGPL</sequence>
<comment type="pathway">
    <text evidence="4">Amino-acid biosynthesis; D-alanine biosynthesis; D-alanine from L-alanine: step 1/1.</text>
</comment>
<dbReference type="Gene3D" id="3.20.20.10">
    <property type="entry name" value="Alanine racemase"/>
    <property type="match status" value="1"/>
</dbReference>
<comment type="catalytic activity">
    <reaction evidence="4">
        <text>L-alanine = D-alanine</text>
        <dbReference type="Rhea" id="RHEA:20249"/>
        <dbReference type="ChEBI" id="CHEBI:57416"/>
        <dbReference type="ChEBI" id="CHEBI:57972"/>
        <dbReference type="EC" id="5.1.1.1"/>
    </reaction>
</comment>
<evidence type="ECO:0000256" key="5">
    <source>
        <dbReference type="PIRSR" id="PIRSR600821-50"/>
    </source>
</evidence>
<dbReference type="GO" id="GO:0008784">
    <property type="term" value="F:alanine racemase activity"/>
    <property type="evidence" value="ECO:0007669"/>
    <property type="project" value="UniProtKB-UniRule"/>
</dbReference>
<dbReference type="NCBIfam" id="TIGR00492">
    <property type="entry name" value="alr"/>
    <property type="match status" value="1"/>
</dbReference>
<evidence type="ECO:0000256" key="4">
    <source>
        <dbReference type="HAMAP-Rule" id="MF_01201"/>
    </source>
</evidence>
<dbReference type="PRINTS" id="PR00992">
    <property type="entry name" value="ALARACEMASE"/>
</dbReference>
<dbReference type="Pfam" id="PF00842">
    <property type="entry name" value="Ala_racemase_C"/>
    <property type="match status" value="1"/>
</dbReference>
<evidence type="ECO:0000256" key="6">
    <source>
        <dbReference type="PIRSR" id="PIRSR600821-52"/>
    </source>
</evidence>
<feature type="active site" description="Proton acceptor; specific for D-alanine" evidence="4">
    <location>
        <position position="40"/>
    </location>
</feature>
<organism evidence="8">
    <name type="scientific">Caldilineaceae bacterium SB0662_bin_9</name>
    <dbReference type="NCBI Taxonomy" id="2605258"/>
    <lineage>
        <taxon>Bacteria</taxon>
        <taxon>Bacillati</taxon>
        <taxon>Chloroflexota</taxon>
        <taxon>Caldilineae</taxon>
        <taxon>Caldilineales</taxon>
        <taxon>Caldilineaceae</taxon>
    </lineage>
</organism>
<accession>A0A6B1DSU7</accession>
<dbReference type="UniPathway" id="UPA00042">
    <property type="reaction ID" value="UER00497"/>
</dbReference>
<dbReference type="SUPFAM" id="SSF50621">
    <property type="entry name" value="Alanine racemase C-terminal domain-like"/>
    <property type="match status" value="1"/>
</dbReference>
<comment type="function">
    <text evidence="4">Catalyzes the interconversion of L-alanine and D-alanine. May also act on other amino acids.</text>
</comment>
<evidence type="ECO:0000256" key="3">
    <source>
        <dbReference type="ARBA" id="ARBA00023235"/>
    </source>
</evidence>
<comment type="similarity">
    <text evidence="4">Belongs to the alanine racemase family.</text>
</comment>
<dbReference type="HAMAP" id="MF_01201">
    <property type="entry name" value="Ala_racemase"/>
    <property type="match status" value="1"/>
</dbReference>
<comment type="caution">
    <text evidence="8">The sequence shown here is derived from an EMBL/GenBank/DDBJ whole genome shotgun (WGS) entry which is preliminary data.</text>
</comment>
<evidence type="ECO:0000313" key="8">
    <source>
        <dbReference type="EMBL" id="MYD90311.1"/>
    </source>
</evidence>
<dbReference type="InterPro" id="IPR000821">
    <property type="entry name" value="Ala_racemase"/>
</dbReference>
<dbReference type="SUPFAM" id="SSF51419">
    <property type="entry name" value="PLP-binding barrel"/>
    <property type="match status" value="1"/>
</dbReference>
<evidence type="ECO:0000256" key="2">
    <source>
        <dbReference type="ARBA" id="ARBA00022898"/>
    </source>
</evidence>
<dbReference type="FunFam" id="3.20.20.10:FF:000002">
    <property type="entry name" value="Alanine racemase"/>
    <property type="match status" value="1"/>
</dbReference>
<keyword evidence="3 4" id="KW-0413">Isomerase</keyword>
<dbReference type="InterPro" id="IPR029066">
    <property type="entry name" value="PLP-binding_barrel"/>
</dbReference>
<protein>
    <recommendedName>
        <fullName evidence="4">Alanine racemase</fullName>
        <ecNumber evidence="4">5.1.1.1</ecNumber>
    </recommendedName>
</protein>
<dbReference type="GO" id="GO:0030170">
    <property type="term" value="F:pyridoxal phosphate binding"/>
    <property type="evidence" value="ECO:0007669"/>
    <property type="project" value="UniProtKB-UniRule"/>
</dbReference>
<dbReference type="PANTHER" id="PTHR30511:SF0">
    <property type="entry name" value="ALANINE RACEMASE, CATABOLIC-RELATED"/>
    <property type="match status" value="1"/>
</dbReference>
<dbReference type="InterPro" id="IPR011079">
    <property type="entry name" value="Ala_racemase_C"/>
</dbReference>
<dbReference type="GO" id="GO:0005829">
    <property type="term" value="C:cytosol"/>
    <property type="evidence" value="ECO:0007669"/>
    <property type="project" value="TreeGrafter"/>
</dbReference>